<proteinExistence type="predicted"/>
<feature type="region of interest" description="Disordered" evidence="1">
    <location>
        <begin position="1"/>
        <end position="42"/>
    </location>
</feature>
<dbReference type="KEGG" id="cbai:105072760"/>
<sequence length="240" mass="25687">MSQRRRPQGLSSSQRGSLGISPNLLGSFSSGTRVRSKLPNSPPAASPMAPLWLASHETALPPAAPAPPEVPHQAPPHPTSPFILTVNFLCLFLPILALLLFLLLLWFIYRLCYKKVSDPCLHSLCLALINPPRDQTRVCHMTLPVGRFSSAPGPHPANKAQPLPFIRDRHSLGFQVTTCLLLSQGGRDPRSLRPGLLHSSQASGGLRWTKAGGASALGGRRGVCRGTDGPKEGAHWSGGC</sequence>
<keyword evidence="2" id="KW-0472">Membrane</keyword>
<feature type="compositionally biased region" description="Low complexity" evidence="1">
    <location>
        <begin position="8"/>
        <end position="22"/>
    </location>
</feature>
<feature type="transmembrane region" description="Helical" evidence="2">
    <location>
        <begin position="82"/>
        <end position="109"/>
    </location>
</feature>
<evidence type="ECO:0000313" key="3">
    <source>
        <dbReference type="RefSeq" id="XP_010958111.2"/>
    </source>
</evidence>
<name>A0A9W3EWE3_CAMBA</name>
<keyword evidence="2" id="KW-1133">Transmembrane helix</keyword>
<feature type="compositionally biased region" description="Polar residues" evidence="1">
    <location>
        <begin position="24"/>
        <end position="33"/>
    </location>
</feature>
<accession>A0A9W3EWE3</accession>
<keyword evidence="2" id="KW-0812">Transmembrane</keyword>
<gene>
    <name evidence="3" type="primary">LOC105072760</name>
</gene>
<dbReference type="AlphaFoldDB" id="A0A9W3EWE3"/>
<dbReference type="RefSeq" id="XP_010958111.2">
    <property type="nucleotide sequence ID" value="XM_010959809.2"/>
</dbReference>
<feature type="region of interest" description="Disordered" evidence="1">
    <location>
        <begin position="207"/>
        <end position="240"/>
    </location>
</feature>
<reference evidence="3" key="1">
    <citation type="submission" date="2025-08" db="UniProtKB">
        <authorList>
            <consortium name="RefSeq"/>
        </authorList>
    </citation>
    <scope>IDENTIFICATION</scope>
    <source>
        <tissue evidence="3">Blood</tissue>
    </source>
</reference>
<evidence type="ECO:0000256" key="2">
    <source>
        <dbReference type="SAM" id="Phobius"/>
    </source>
</evidence>
<protein>
    <submittedName>
        <fullName evidence="3">Uncharacterized protein LOC105072760</fullName>
    </submittedName>
</protein>
<evidence type="ECO:0000256" key="1">
    <source>
        <dbReference type="SAM" id="MobiDB-lite"/>
    </source>
</evidence>
<organism evidence="3">
    <name type="scientific">Camelus bactrianus</name>
    <name type="common">Bactrian camel</name>
    <dbReference type="NCBI Taxonomy" id="9837"/>
    <lineage>
        <taxon>Eukaryota</taxon>
        <taxon>Metazoa</taxon>
        <taxon>Chordata</taxon>
        <taxon>Craniata</taxon>
        <taxon>Vertebrata</taxon>
        <taxon>Euteleostomi</taxon>
        <taxon>Mammalia</taxon>
        <taxon>Eutheria</taxon>
        <taxon>Laurasiatheria</taxon>
        <taxon>Artiodactyla</taxon>
        <taxon>Tylopoda</taxon>
        <taxon>Camelidae</taxon>
        <taxon>Camelus</taxon>
    </lineage>
</organism>